<protein>
    <submittedName>
        <fullName evidence="1">Uncharacterized protein</fullName>
    </submittedName>
</protein>
<dbReference type="EMBL" id="CAVNYO010000403">
    <property type="protein sequence ID" value="CAK5274921.1"/>
    <property type="molecule type" value="Genomic_DNA"/>
</dbReference>
<name>A0AAD2HH39_9AGAR</name>
<dbReference type="Proteomes" id="UP001295794">
    <property type="component" value="Unassembled WGS sequence"/>
</dbReference>
<sequence length="124" mass="14411">MHIYPIEIIYWARRTRPEPRSILDGRSQIVKPRSESGRGIRFRAPFILPRSTGPPIETFRRATARLPRAIFIAELRKRACVERDCAHVATAQTASNFVSLISLQKSRHCTVVCYRTMFLKSWRL</sequence>
<organism evidence="1 2">
    <name type="scientific">Mycena citricolor</name>
    <dbReference type="NCBI Taxonomy" id="2018698"/>
    <lineage>
        <taxon>Eukaryota</taxon>
        <taxon>Fungi</taxon>
        <taxon>Dikarya</taxon>
        <taxon>Basidiomycota</taxon>
        <taxon>Agaricomycotina</taxon>
        <taxon>Agaricomycetes</taxon>
        <taxon>Agaricomycetidae</taxon>
        <taxon>Agaricales</taxon>
        <taxon>Marasmiineae</taxon>
        <taxon>Mycenaceae</taxon>
        <taxon>Mycena</taxon>
    </lineage>
</organism>
<evidence type="ECO:0000313" key="2">
    <source>
        <dbReference type="Proteomes" id="UP001295794"/>
    </source>
</evidence>
<comment type="caution">
    <text evidence="1">The sequence shown here is derived from an EMBL/GenBank/DDBJ whole genome shotgun (WGS) entry which is preliminary data.</text>
</comment>
<keyword evidence="2" id="KW-1185">Reference proteome</keyword>
<accession>A0AAD2HH39</accession>
<feature type="non-terminal residue" evidence="1">
    <location>
        <position position="1"/>
    </location>
</feature>
<dbReference type="AlphaFoldDB" id="A0AAD2HH39"/>
<gene>
    <name evidence="1" type="ORF">MYCIT1_LOCUS22327</name>
</gene>
<reference evidence="1" key="1">
    <citation type="submission" date="2023-11" db="EMBL/GenBank/DDBJ databases">
        <authorList>
            <person name="De Vega J J."/>
            <person name="De Vega J J."/>
        </authorList>
    </citation>
    <scope>NUCLEOTIDE SEQUENCE</scope>
</reference>
<proteinExistence type="predicted"/>
<evidence type="ECO:0000313" key="1">
    <source>
        <dbReference type="EMBL" id="CAK5274921.1"/>
    </source>
</evidence>